<gene>
    <name evidence="8 12" type="primary">aroE</name>
    <name evidence="13" type="ORF">HMEPL2_31230</name>
    <name evidence="12" type="ORF">HMSLTHF_05280</name>
</gene>
<name>A0A0D7UYV1_9GAMM</name>
<dbReference type="InterPro" id="IPR006151">
    <property type="entry name" value="Shikm_DH/Glu-tRNA_Rdtase"/>
</dbReference>
<reference evidence="12 15" key="1">
    <citation type="submission" date="2020-02" db="EMBL/GenBank/DDBJ databases">
        <title>Complete Genome Sequence of Halomonas meridiana strain BAA-801, Isolated from Deep Sea Thermal Vent.</title>
        <authorList>
            <person name="Takahashi Y."/>
            <person name="Takahashi H."/>
            <person name="Galipon J."/>
            <person name="Arakawa K."/>
        </authorList>
    </citation>
    <scope>NUCLEOTIDE SEQUENCE [LARGE SCALE GENOMIC DNA]</scope>
    <source>
        <strain evidence="12 15">Slthf1</strain>
    </source>
</reference>
<evidence type="ECO:0000313" key="15">
    <source>
        <dbReference type="Proteomes" id="UP000503197"/>
    </source>
</evidence>
<dbReference type="InterPro" id="IPR036291">
    <property type="entry name" value="NAD(P)-bd_dom_sf"/>
</dbReference>
<dbReference type="GO" id="GO:0004764">
    <property type="term" value="F:shikimate 3-dehydrogenase (NADP+) activity"/>
    <property type="evidence" value="ECO:0007669"/>
    <property type="project" value="UniProtKB-UniRule"/>
</dbReference>
<dbReference type="Gene3D" id="3.40.50.10860">
    <property type="entry name" value="Leucine Dehydrogenase, chain A, domain 1"/>
    <property type="match status" value="1"/>
</dbReference>
<evidence type="ECO:0000256" key="7">
    <source>
        <dbReference type="ARBA" id="ARBA00049442"/>
    </source>
</evidence>
<evidence type="ECO:0000256" key="5">
    <source>
        <dbReference type="ARBA" id="ARBA00023002"/>
    </source>
</evidence>
<dbReference type="GO" id="GO:0005829">
    <property type="term" value="C:cytosol"/>
    <property type="evidence" value="ECO:0007669"/>
    <property type="project" value="TreeGrafter"/>
</dbReference>
<dbReference type="EMBL" id="AP022869">
    <property type="protein sequence ID" value="BCB72772.1"/>
    <property type="molecule type" value="Genomic_DNA"/>
</dbReference>
<dbReference type="InterPro" id="IPR011342">
    <property type="entry name" value="Shikimate_DH"/>
</dbReference>
<feature type="binding site" evidence="8">
    <location>
        <position position="237"/>
    </location>
    <ligand>
        <name>NADP(+)</name>
        <dbReference type="ChEBI" id="CHEBI:58349"/>
    </ligand>
</feature>
<dbReference type="GO" id="GO:0050661">
    <property type="term" value="F:NADP binding"/>
    <property type="evidence" value="ECO:0007669"/>
    <property type="project" value="InterPro"/>
</dbReference>
<sequence length="272" mass="29063">MTDRYCVFGNPIKHSKSPLIHGEFASQTHQAMSYTAELAPVEGFADAWRAFIADGGRGANVTVPFKGDAFALCDTLSHRAKRAQAVNTLIVGGNGRTYGDTTDGIGLVRDLAYHRVPLAGKRVLVIGAGGAVRGVLEPLLAEQPSEVVIVNRTAEKAEQLAQAFADLGNIQGGGLASIDGQFDLVINGTSASLSGELPPLPETLFAKGAWAYDMMYGSEPTVFLQWAGPRGAKLLDGLGMLVEQAAESFFLWRNVRPETASVRTLLRQSLNY</sequence>
<dbReference type="InterPro" id="IPR022893">
    <property type="entry name" value="Shikimate_DH_fam"/>
</dbReference>
<feature type="binding site" evidence="8">
    <location>
        <begin position="127"/>
        <end position="131"/>
    </location>
    <ligand>
        <name>NADP(+)</name>
        <dbReference type="ChEBI" id="CHEBI:58349"/>
    </ligand>
</feature>
<comment type="function">
    <text evidence="8">Involved in the biosynthesis of the chorismate, which leads to the biosynthesis of aromatic amino acids. Catalyzes the reversible NADPH linked reduction of 3-dehydroshikimate (DHSA) to yield shikimate (SA).</text>
</comment>
<evidence type="ECO:0000259" key="9">
    <source>
        <dbReference type="Pfam" id="PF01488"/>
    </source>
</evidence>
<evidence type="ECO:0000313" key="14">
    <source>
        <dbReference type="Proteomes" id="UP000501053"/>
    </source>
</evidence>
<feature type="domain" description="SDH C-terminal" evidence="11">
    <location>
        <begin position="237"/>
        <end position="266"/>
    </location>
</feature>
<dbReference type="GO" id="GO:0019632">
    <property type="term" value="P:shikimate metabolic process"/>
    <property type="evidence" value="ECO:0007669"/>
    <property type="project" value="InterPro"/>
</dbReference>
<dbReference type="Proteomes" id="UP000501053">
    <property type="component" value="Chromosome"/>
</dbReference>
<feature type="binding site" evidence="8">
    <location>
        <position position="216"/>
    </location>
    <ligand>
        <name>shikimate</name>
        <dbReference type="ChEBI" id="CHEBI:36208"/>
    </ligand>
</feature>
<dbReference type="FunFam" id="3.40.50.10860:FF:000006">
    <property type="entry name" value="Shikimate dehydrogenase (NADP(+))"/>
    <property type="match status" value="1"/>
</dbReference>
<dbReference type="Gene3D" id="3.40.50.720">
    <property type="entry name" value="NAD(P)-binding Rossmann-like Domain"/>
    <property type="match status" value="1"/>
</dbReference>
<comment type="subunit">
    <text evidence="8">Homodimer.</text>
</comment>
<dbReference type="EMBL" id="AP022821">
    <property type="protein sequence ID" value="BCA90753.1"/>
    <property type="molecule type" value="Genomic_DNA"/>
</dbReference>
<feature type="domain" description="Shikimate dehydrogenase substrate binding N-terminal" evidence="10">
    <location>
        <begin position="7"/>
        <end position="89"/>
    </location>
</feature>
<comment type="similarity">
    <text evidence="8">Belongs to the shikimate dehydrogenase family.</text>
</comment>
<protein>
    <recommendedName>
        <fullName evidence="2 8">Shikimate dehydrogenase (NADP(+))</fullName>
        <shortName evidence="8">SDH</shortName>
        <ecNumber evidence="2 8">1.1.1.25</ecNumber>
    </recommendedName>
</protein>
<evidence type="ECO:0000256" key="6">
    <source>
        <dbReference type="ARBA" id="ARBA00023141"/>
    </source>
</evidence>
<feature type="binding site" evidence="8">
    <location>
        <begin position="15"/>
        <end position="17"/>
    </location>
    <ligand>
        <name>shikimate</name>
        <dbReference type="ChEBI" id="CHEBI:36208"/>
    </ligand>
</feature>
<evidence type="ECO:0000313" key="13">
    <source>
        <dbReference type="EMBL" id="BCB72772.1"/>
    </source>
</evidence>
<dbReference type="Pfam" id="PF18317">
    <property type="entry name" value="SDH_C"/>
    <property type="match status" value="1"/>
</dbReference>
<dbReference type="NCBIfam" id="NF001310">
    <property type="entry name" value="PRK00258.1-2"/>
    <property type="match status" value="1"/>
</dbReference>
<dbReference type="PANTHER" id="PTHR21089:SF1">
    <property type="entry name" value="BIFUNCTIONAL 3-DEHYDROQUINATE DEHYDRATASE_SHIKIMATE DEHYDROGENASE, CHLOROPLASTIC"/>
    <property type="match status" value="1"/>
</dbReference>
<keyword evidence="5 8" id="KW-0560">Oxidoreductase</keyword>
<dbReference type="GO" id="GO:0009073">
    <property type="term" value="P:aromatic amino acid family biosynthetic process"/>
    <property type="evidence" value="ECO:0007669"/>
    <property type="project" value="UniProtKB-KW"/>
</dbReference>
<evidence type="ECO:0000256" key="4">
    <source>
        <dbReference type="ARBA" id="ARBA00022857"/>
    </source>
</evidence>
<feature type="binding site" evidence="8">
    <location>
        <position position="103"/>
    </location>
    <ligand>
        <name>shikimate</name>
        <dbReference type="ChEBI" id="CHEBI:36208"/>
    </ligand>
</feature>
<feature type="binding site" evidence="8">
    <location>
        <position position="214"/>
    </location>
    <ligand>
        <name>NADP(+)</name>
        <dbReference type="ChEBI" id="CHEBI:58349"/>
    </ligand>
</feature>
<evidence type="ECO:0000313" key="12">
    <source>
        <dbReference type="EMBL" id="BCA90753.1"/>
    </source>
</evidence>
<dbReference type="NCBIfam" id="TIGR00507">
    <property type="entry name" value="aroE"/>
    <property type="match status" value="1"/>
</dbReference>
<feature type="active site" description="Proton acceptor" evidence="8">
    <location>
        <position position="66"/>
    </location>
</feature>
<dbReference type="GO" id="GO:0009423">
    <property type="term" value="P:chorismate biosynthetic process"/>
    <property type="evidence" value="ECO:0007669"/>
    <property type="project" value="UniProtKB-UniRule"/>
</dbReference>
<accession>A0A0D7UYV1</accession>
<evidence type="ECO:0000259" key="10">
    <source>
        <dbReference type="Pfam" id="PF08501"/>
    </source>
</evidence>
<reference evidence="13 14" key="2">
    <citation type="submission" date="2020-03" db="EMBL/GenBank/DDBJ databases">
        <title>Complete Genome Sequence of Halomonas meridiana strain Eplume2, isolated from hydrothermal-plume in the north east Pacific Ocean.</title>
        <authorList>
            <person name="Kurihara Y."/>
            <person name="Kawai S."/>
            <person name="Sakai A."/>
            <person name="Galipon J."/>
            <person name="Arakawa K."/>
        </authorList>
    </citation>
    <scope>NUCLEOTIDE SEQUENCE [LARGE SCALE GENOMIC DNA]</scope>
    <source>
        <strain evidence="13 14">Eplume2</strain>
    </source>
</reference>
<dbReference type="Proteomes" id="UP000503197">
    <property type="component" value="Chromosome"/>
</dbReference>
<dbReference type="EC" id="1.1.1.25" evidence="2 8"/>
<feature type="binding site" evidence="8">
    <location>
        <position position="87"/>
    </location>
    <ligand>
        <name>shikimate</name>
        <dbReference type="ChEBI" id="CHEBI:36208"/>
    </ligand>
</feature>
<dbReference type="Pfam" id="PF01488">
    <property type="entry name" value="Shikimate_DH"/>
    <property type="match status" value="1"/>
</dbReference>
<feature type="binding site" evidence="8">
    <location>
        <position position="244"/>
    </location>
    <ligand>
        <name>shikimate</name>
        <dbReference type="ChEBI" id="CHEBI:36208"/>
    </ligand>
</feature>
<dbReference type="OrthoDB" id="9776868at2"/>
<evidence type="ECO:0000256" key="2">
    <source>
        <dbReference type="ARBA" id="ARBA00012962"/>
    </source>
</evidence>
<keyword evidence="3 8" id="KW-0028">Amino-acid biosynthesis</keyword>
<dbReference type="InterPro" id="IPR046346">
    <property type="entry name" value="Aminoacid_DH-like_N_sf"/>
</dbReference>
<dbReference type="SUPFAM" id="SSF53223">
    <property type="entry name" value="Aminoacid dehydrogenase-like, N-terminal domain"/>
    <property type="match status" value="1"/>
</dbReference>
<evidence type="ECO:0000259" key="11">
    <source>
        <dbReference type="Pfam" id="PF18317"/>
    </source>
</evidence>
<dbReference type="HAMAP" id="MF_00222">
    <property type="entry name" value="Shikimate_DH_AroE"/>
    <property type="match status" value="1"/>
</dbReference>
<dbReference type="InterPro" id="IPR041121">
    <property type="entry name" value="SDH_C"/>
</dbReference>
<comment type="caution">
    <text evidence="8">Lacks conserved residue(s) required for the propagation of feature annotation.</text>
</comment>
<dbReference type="CDD" id="cd01065">
    <property type="entry name" value="NAD_bind_Shikimate_DH"/>
    <property type="match status" value="1"/>
</dbReference>
<feature type="binding site" evidence="8">
    <location>
        <begin position="151"/>
        <end position="156"/>
    </location>
    <ligand>
        <name>NADP(+)</name>
        <dbReference type="ChEBI" id="CHEBI:58349"/>
    </ligand>
</feature>
<dbReference type="GO" id="GO:0008652">
    <property type="term" value="P:amino acid biosynthetic process"/>
    <property type="evidence" value="ECO:0007669"/>
    <property type="project" value="UniProtKB-KW"/>
</dbReference>
<dbReference type="AlphaFoldDB" id="A0A0D7UYV1"/>
<comment type="catalytic activity">
    <reaction evidence="7 8">
        <text>shikimate + NADP(+) = 3-dehydroshikimate + NADPH + H(+)</text>
        <dbReference type="Rhea" id="RHEA:17737"/>
        <dbReference type="ChEBI" id="CHEBI:15378"/>
        <dbReference type="ChEBI" id="CHEBI:16630"/>
        <dbReference type="ChEBI" id="CHEBI:36208"/>
        <dbReference type="ChEBI" id="CHEBI:57783"/>
        <dbReference type="ChEBI" id="CHEBI:58349"/>
        <dbReference type="EC" id="1.1.1.25"/>
    </reaction>
</comment>
<proteinExistence type="inferred from homology"/>
<keyword evidence="14" id="KW-1185">Reference proteome</keyword>
<evidence type="ECO:0000256" key="3">
    <source>
        <dbReference type="ARBA" id="ARBA00022605"/>
    </source>
</evidence>
<dbReference type="UniPathway" id="UPA00053">
    <property type="reaction ID" value="UER00087"/>
</dbReference>
<dbReference type="PANTHER" id="PTHR21089">
    <property type="entry name" value="SHIKIMATE DEHYDROGENASE"/>
    <property type="match status" value="1"/>
</dbReference>
<organism evidence="12 15">
    <name type="scientific">Vreelandella aquamarina</name>
    <dbReference type="NCBI Taxonomy" id="77097"/>
    <lineage>
        <taxon>Bacteria</taxon>
        <taxon>Pseudomonadati</taxon>
        <taxon>Pseudomonadota</taxon>
        <taxon>Gammaproteobacteria</taxon>
        <taxon>Oceanospirillales</taxon>
        <taxon>Halomonadaceae</taxon>
        <taxon>Vreelandella</taxon>
    </lineage>
</organism>
<dbReference type="SUPFAM" id="SSF51735">
    <property type="entry name" value="NAD(P)-binding Rossmann-fold domains"/>
    <property type="match status" value="1"/>
</dbReference>
<feature type="domain" description="Quinate/shikimate 5-dehydrogenase/glutamyl-tRNA reductase" evidence="9">
    <location>
        <begin position="111"/>
        <end position="192"/>
    </location>
</feature>
<dbReference type="InterPro" id="IPR013708">
    <property type="entry name" value="Shikimate_DH-bd_N"/>
</dbReference>
<comment type="pathway">
    <text evidence="1 8">Metabolic intermediate biosynthesis; chorismate biosynthesis; chorismate from D-erythrose 4-phosphate and phosphoenolpyruvate: step 4/7.</text>
</comment>
<feature type="binding site" evidence="8">
    <location>
        <position position="62"/>
    </location>
    <ligand>
        <name>shikimate</name>
        <dbReference type="ChEBI" id="CHEBI:36208"/>
    </ligand>
</feature>
<keyword evidence="4 8" id="KW-0521">NADP</keyword>
<evidence type="ECO:0000256" key="8">
    <source>
        <dbReference type="HAMAP-Rule" id="MF_00222"/>
    </source>
</evidence>
<dbReference type="FunFam" id="3.40.50.720:FF:000104">
    <property type="entry name" value="Shikimate dehydrogenase (NADP(+))"/>
    <property type="match status" value="1"/>
</dbReference>
<dbReference type="RefSeq" id="WP_044628937.1">
    <property type="nucleotide sequence ID" value="NZ_AP022821.1"/>
</dbReference>
<evidence type="ECO:0000256" key="1">
    <source>
        <dbReference type="ARBA" id="ARBA00004871"/>
    </source>
</evidence>
<keyword evidence="6 8" id="KW-0057">Aromatic amino acid biosynthesis</keyword>
<dbReference type="Pfam" id="PF08501">
    <property type="entry name" value="Shikimate_dh_N"/>
    <property type="match status" value="1"/>
</dbReference>